<dbReference type="InterPro" id="IPR017853">
    <property type="entry name" value="GH"/>
</dbReference>
<comment type="caution">
    <text evidence="2">The sequence shown here is derived from an EMBL/GenBank/DDBJ whole genome shotgun (WGS) entry which is preliminary data.</text>
</comment>
<dbReference type="Gene3D" id="3.90.400.10">
    <property type="entry name" value="Oligo-1,6-glucosidase, Domain 2"/>
    <property type="match status" value="1"/>
</dbReference>
<dbReference type="InterPro" id="IPR006047">
    <property type="entry name" value="GH13_cat_dom"/>
</dbReference>
<dbReference type="Gene3D" id="1.10.1740.10">
    <property type="match status" value="1"/>
</dbReference>
<organism evidence="2 3">
    <name type="scientific">Dyella nitratireducens</name>
    <dbReference type="NCBI Taxonomy" id="1849580"/>
    <lineage>
        <taxon>Bacteria</taxon>
        <taxon>Pseudomonadati</taxon>
        <taxon>Pseudomonadota</taxon>
        <taxon>Gammaproteobacteria</taxon>
        <taxon>Lysobacterales</taxon>
        <taxon>Rhodanobacteraceae</taxon>
        <taxon>Dyella</taxon>
    </lineage>
</organism>
<reference evidence="3" key="1">
    <citation type="journal article" date="2019" name="Int. J. Syst. Evol. Microbiol.">
        <title>The Global Catalogue of Microorganisms (GCM) 10K type strain sequencing project: providing services to taxonomists for standard genome sequencing and annotation.</title>
        <authorList>
            <consortium name="The Broad Institute Genomics Platform"/>
            <consortium name="The Broad Institute Genome Sequencing Center for Infectious Disease"/>
            <person name="Wu L."/>
            <person name="Ma J."/>
        </authorList>
    </citation>
    <scope>NUCLEOTIDE SEQUENCE [LARGE SCALE GENOMIC DNA]</scope>
    <source>
        <strain evidence="3">CGMCC 1.15439</strain>
    </source>
</reference>
<proteinExistence type="predicted"/>
<evidence type="ECO:0000259" key="1">
    <source>
        <dbReference type="SMART" id="SM00642"/>
    </source>
</evidence>
<dbReference type="Gene3D" id="3.20.20.80">
    <property type="entry name" value="Glycosidases"/>
    <property type="match status" value="1"/>
</dbReference>
<evidence type="ECO:0000313" key="2">
    <source>
        <dbReference type="EMBL" id="GGA52424.1"/>
    </source>
</evidence>
<evidence type="ECO:0000313" key="3">
    <source>
        <dbReference type="Proteomes" id="UP000620046"/>
    </source>
</evidence>
<sequence>MSKSDVAALSMDTSLLARARQCFLAEADPAVQAEATGRFDRHAPRLLHWLTALYGRQPMFDAWLLSLCTTLGTLARARPPALRELDRERERDPDWFIHEKRVGYCAYVDRFGGDLNGVADRVDYLENLGVGYLHLLPFLRARSGDSDGGFAVASFEEVEPALGSMGDLERLAARLREARISLCADLVLNHVADQHPWALAATQGDQHYRSYFYLFSDRRVPNRYEQTVAQIFPQTAPGNFTHNDVLRSWVWTTFYPYQWDLNYAYPPVFASIASALLQLANRGVEIFRLDSAPFLWKRLGTSCTNLPEVHQILSALRAMVDLVAPGVLLKAEAIVASTDLLPYLGVGETLGSECHLAYHSGLMAASWTALSEGRTTLLRQLLDSTPPLPAHTGWMTYVRCHDDIVWGVLRSDVEAAGDDFTQRIGAAAAFLEGRRPGSFGHGVAFQSADGHAVHGTNGMASALVGLDSAGNAVALRRFALMYGLAFAVGTVPLLYMGDELAQPNNEADEDAALIALDSRWVQRPRLDLARLQQQLDPSTIAGKANAAIKALIAARHDPAFDPQASVETLACDNEALLAIRRGERFMAVFNFSDKPQSVDWSRLHAGDGWTTLLQTADDAGDDTGMLPAWAMVWRKKP</sequence>
<dbReference type="SMART" id="SM00642">
    <property type="entry name" value="Aamy"/>
    <property type="match status" value="1"/>
</dbReference>
<dbReference type="InterPro" id="IPR045857">
    <property type="entry name" value="O16G_dom_2"/>
</dbReference>
<dbReference type="PANTHER" id="PTHR10357:SF213">
    <property type="entry name" value="ALPHA AMYLASE CATALYTIC REGION"/>
    <property type="match status" value="1"/>
</dbReference>
<dbReference type="Gene3D" id="2.60.40.1180">
    <property type="entry name" value="Golgi alpha-mannosidase II"/>
    <property type="match status" value="1"/>
</dbReference>
<keyword evidence="3" id="KW-1185">Reference proteome</keyword>
<protein>
    <submittedName>
        <fullName evidence="2">Amylosucrase</fullName>
    </submittedName>
</protein>
<accession>A0ABQ1GYH2</accession>
<dbReference type="InterPro" id="IPR013780">
    <property type="entry name" value="Glyco_hydro_b"/>
</dbReference>
<dbReference type="EMBL" id="BMJA01000007">
    <property type="protein sequence ID" value="GGA52424.1"/>
    <property type="molecule type" value="Genomic_DNA"/>
</dbReference>
<dbReference type="PANTHER" id="PTHR10357">
    <property type="entry name" value="ALPHA-AMYLASE FAMILY MEMBER"/>
    <property type="match status" value="1"/>
</dbReference>
<dbReference type="SUPFAM" id="SSF51011">
    <property type="entry name" value="Glycosyl hydrolase domain"/>
    <property type="match status" value="1"/>
</dbReference>
<dbReference type="Pfam" id="PF00128">
    <property type="entry name" value="Alpha-amylase"/>
    <property type="match status" value="1"/>
</dbReference>
<dbReference type="SUPFAM" id="SSF51445">
    <property type="entry name" value="(Trans)glycosidases"/>
    <property type="match status" value="1"/>
</dbReference>
<dbReference type="Proteomes" id="UP000620046">
    <property type="component" value="Unassembled WGS sequence"/>
</dbReference>
<feature type="domain" description="Glycosyl hydrolase family 13 catalytic" evidence="1">
    <location>
        <begin position="105"/>
        <end position="539"/>
    </location>
</feature>
<gene>
    <name evidence="2" type="ORF">GCM10010981_47370</name>
</gene>
<name>A0ABQ1GYH2_9GAMM</name>